<sequence length="251" mass="28139">MAEKIVQTAGRDALGEFAPEFAHYNDDVLFGENWNNTDIDLKTRSIITVVALMSQGVTSDALRYHLMNAKNHGVSQKEIAAIITHTAFYAGWPHAWAVFGLAKDVWNEKAPEQTDKDRYQNEIFFPIGEPNPYGDFFVGQSYLAQVSKEQLSVFNVTFEPACRNNWHIHHAKSGGGQMLICVGGRGYYQQWGREARELHPGDIVNIPANVKHWHGAAPDSWFSHLAIEIEGEDGSTEWCEAVSDEDYGALK</sequence>
<reference evidence="3 4" key="1">
    <citation type="submission" date="2013-06" db="EMBL/GenBank/DDBJ databases">
        <title>Rumen cellulosomics: divergent fiber-degrading strategies revealed by comparative genome-wide analysis of six Ruminococcal strains.</title>
        <authorList>
            <person name="Dassa B."/>
            <person name="Borovok I."/>
            <person name="Lamed R."/>
            <person name="Flint H."/>
            <person name="Yeoman C.J."/>
            <person name="White B."/>
            <person name="Bayer E.A."/>
        </authorList>
    </citation>
    <scope>NUCLEOTIDE SEQUENCE [LARGE SCALE GENOMIC DNA]</scope>
    <source>
        <strain evidence="3 4">SY3</strain>
    </source>
</reference>
<dbReference type="SUPFAM" id="SSF51182">
    <property type="entry name" value="RmlC-like cupins"/>
    <property type="match status" value="1"/>
</dbReference>
<evidence type="ECO:0000313" key="3">
    <source>
        <dbReference type="EMBL" id="EXM40837.1"/>
    </source>
</evidence>
<gene>
    <name evidence="3" type="ORF">RASY3_03895</name>
</gene>
<dbReference type="Pfam" id="PF02627">
    <property type="entry name" value="CMD"/>
    <property type="match status" value="1"/>
</dbReference>
<evidence type="ECO:0000313" key="4">
    <source>
        <dbReference type="Proteomes" id="UP000021369"/>
    </source>
</evidence>
<dbReference type="PANTHER" id="PTHR43698:SF1">
    <property type="entry name" value="BLL4564 PROTEIN"/>
    <property type="match status" value="1"/>
</dbReference>
<dbReference type="InterPro" id="IPR029032">
    <property type="entry name" value="AhpD-like"/>
</dbReference>
<feature type="domain" description="Cupin type-2" evidence="2">
    <location>
        <begin position="156"/>
        <end position="216"/>
    </location>
</feature>
<dbReference type="InterPro" id="IPR014710">
    <property type="entry name" value="RmlC-like_jellyroll"/>
</dbReference>
<name>A0A011V5P7_RUMAL</name>
<dbReference type="InterPro" id="IPR003779">
    <property type="entry name" value="CMD-like"/>
</dbReference>
<dbReference type="OrthoDB" id="9802489at2"/>
<organism evidence="3 4">
    <name type="scientific">Ruminococcus albus SY3</name>
    <dbReference type="NCBI Taxonomy" id="1341156"/>
    <lineage>
        <taxon>Bacteria</taxon>
        <taxon>Bacillati</taxon>
        <taxon>Bacillota</taxon>
        <taxon>Clostridia</taxon>
        <taxon>Eubacteriales</taxon>
        <taxon>Oscillospiraceae</taxon>
        <taxon>Ruminococcus</taxon>
    </lineage>
</organism>
<dbReference type="Pfam" id="PF07883">
    <property type="entry name" value="Cupin_2"/>
    <property type="match status" value="1"/>
</dbReference>
<dbReference type="GO" id="GO:0051920">
    <property type="term" value="F:peroxiredoxin activity"/>
    <property type="evidence" value="ECO:0007669"/>
    <property type="project" value="InterPro"/>
</dbReference>
<dbReference type="InterPro" id="IPR011051">
    <property type="entry name" value="RmlC_Cupin_sf"/>
</dbReference>
<dbReference type="PATRIC" id="fig|1341156.4.peg.498"/>
<comment type="caution">
    <text evidence="3">The sequence shown here is derived from an EMBL/GenBank/DDBJ whole genome shotgun (WGS) entry which is preliminary data.</text>
</comment>
<evidence type="ECO:0000259" key="2">
    <source>
        <dbReference type="Pfam" id="PF07883"/>
    </source>
</evidence>
<evidence type="ECO:0000259" key="1">
    <source>
        <dbReference type="Pfam" id="PF02627"/>
    </source>
</evidence>
<dbReference type="Gene3D" id="1.20.1290.10">
    <property type="entry name" value="AhpD-like"/>
    <property type="match status" value="1"/>
</dbReference>
<dbReference type="PANTHER" id="PTHR43698">
    <property type="entry name" value="RIBD C-TERMINAL DOMAIN CONTAINING PROTEIN"/>
    <property type="match status" value="1"/>
</dbReference>
<dbReference type="InterPro" id="IPR013096">
    <property type="entry name" value="Cupin_2"/>
</dbReference>
<dbReference type="SUPFAM" id="SSF69118">
    <property type="entry name" value="AhpD-like"/>
    <property type="match status" value="1"/>
</dbReference>
<dbReference type="CDD" id="cd02233">
    <property type="entry name" value="cupin_HNL-like"/>
    <property type="match status" value="1"/>
</dbReference>
<protein>
    <submittedName>
        <fullName evidence="3">Gamma-carboxymuconolactone decarboxylase</fullName>
    </submittedName>
</protein>
<dbReference type="RefSeq" id="WP_037285207.1">
    <property type="nucleotide sequence ID" value="NZ_JEOB01000001.1"/>
</dbReference>
<dbReference type="InterPro" id="IPR047263">
    <property type="entry name" value="HNL-like_cupin"/>
</dbReference>
<proteinExistence type="predicted"/>
<dbReference type="EMBL" id="JEOB01000001">
    <property type="protein sequence ID" value="EXM40837.1"/>
    <property type="molecule type" value="Genomic_DNA"/>
</dbReference>
<dbReference type="Proteomes" id="UP000021369">
    <property type="component" value="Unassembled WGS sequence"/>
</dbReference>
<keyword evidence="4" id="KW-1185">Reference proteome</keyword>
<dbReference type="Gene3D" id="2.60.120.10">
    <property type="entry name" value="Jelly Rolls"/>
    <property type="match status" value="1"/>
</dbReference>
<dbReference type="AlphaFoldDB" id="A0A011V5P7"/>
<accession>A0A011V5P7</accession>
<feature type="domain" description="Carboxymuconolactone decarboxylase-like" evidence="1">
    <location>
        <begin position="19"/>
        <end position="104"/>
    </location>
</feature>